<dbReference type="KEGG" id="gsn:YC6258_01305"/>
<keyword evidence="2" id="KW-1185">Reference proteome</keyword>
<accession>A0A0C5VJ01</accession>
<dbReference type="Proteomes" id="UP000032266">
    <property type="component" value="Chromosome"/>
</dbReference>
<dbReference type="AlphaFoldDB" id="A0A0C5VJ01"/>
<evidence type="ECO:0000313" key="1">
    <source>
        <dbReference type="EMBL" id="AJQ93353.1"/>
    </source>
</evidence>
<organism evidence="1 2">
    <name type="scientific">Gynuella sunshinyii YC6258</name>
    <dbReference type="NCBI Taxonomy" id="1445510"/>
    <lineage>
        <taxon>Bacteria</taxon>
        <taxon>Pseudomonadati</taxon>
        <taxon>Pseudomonadota</taxon>
        <taxon>Gammaproteobacteria</taxon>
        <taxon>Oceanospirillales</taxon>
        <taxon>Saccharospirillaceae</taxon>
        <taxon>Gynuella</taxon>
    </lineage>
</organism>
<dbReference type="HOGENOM" id="CLU_3216885_0_0_6"/>
<name>A0A0C5VJ01_9GAMM</name>
<dbReference type="STRING" id="1445510.YC6258_01305"/>
<protein>
    <submittedName>
        <fullName evidence="1">Uncharacterized protein</fullName>
    </submittedName>
</protein>
<dbReference type="EMBL" id="CP007142">
    <property type="protein sequence ID" value="AJQ93353.1"/>
    <property type="molecule type" value="Genomic_DNA"/>
</dbReference>
<evidence type="ECO:0000313" key="2">
    <source>
        <dbReference type="Proteomes" id="UP000032266"/>
    </source>
</evidence>
<reference evidence="1 2" key="1">
    <citation type="submission" date="2014-01" db="EMBL/GenBank/DDBJ databases">
        <title>Full genme sequencing of cellulolytic bacterium Gynuella sunshinyii YC6258T gen. nov., sp. nov.</title>
        <authorList>
            <person name="Khan H."/>
            <person name="Chung E.J."/>
            <person name="Chung Y.R."/>
        </authorList>
    </citation>
    <scope>NUCLEOTIDE SEQUENCE [LARGE SCALE GENOMIC DNA]</scope>
    <source>
        <strain evidence="1 2">YC6258</strain>
    </source>
</reference>
<proteinExistence type="predicted"/>
<sequence>MVYFKHTVPTLYFFGEVDTCEAGNKLSTPVFILFKRSYASNRYQ</sequence>
<gene>
    <name evidence="1" type="ORF">YC6258_01305</name>
</gene>